<proteinExistence type="predicted"/>
<organism evidence="1 2">
    <name type="scientific">Lentilactobacillus rapi</name>
    <dbReference type="NCBI Taxonomy" id="481723"/>
    <lineage>
        <taxon>Bacteria</taxon>
        <taxon>Bacillati</taxon>
        <taxon>Bacillota</taxon>
        <taxon>Bacilli</taxon>
        <taxon>Lactobacillales</taxon>
        <taxon>Lactobacillaceae</taxon>
        <taxon>Lentilactobacillus</taxon>
    </lineage>
</organism>
<evidence type="ECO:0000313" key="1">
    <source>
        <dbReference type="EMBL" id="GEP72035.1"/>
    </source>
</evidence>
<dbReference type="STRING" id="1423795.FD12_GL001389"/>
<dbReference type="AlphaFoldDB" id="A0A512PLG3"/>
<gene>
    <name evidence="1" type="ORF">LRA02_09030</name>
</gene>
<reference evidence="1 2" key="1">
    <citation type="submission" date="2019-07" db="EMBL/GenBank/DDBJ databases">
        <title>Whole genome shotgun sequence of Lactobacillus rapi NBRC 109618.</title>
        <authorList>
            <person name="Hosoyama A."/>
            <person name="Uohara A."/>
            <person name="Ohji S."/>
            <person name="Ichikawa N."/>
        </authorList>
    </citation>
    <scope>NUCLEOTIDE SEQUENCE [LARGE SCALE GENOMIC DNA]</scope>
    <source>
        <strain evidence="1 2">NBRC 109618</strain>
    </source>
</reference>
<accession>A0A512PLG3</accession>
<protein>
    <submittedName>
        <fullName evidence="1">Uncharacterized protein</fullName>
    </submittedName>
</protein>
<dbReference type="Proteomes" id="UP000321569">
    <property type="component" value="Unassembled WGS sequence"/>
</dbReference>
<name>A0A512PLG3_9LACO</name>
<sequence>MRPVFFGMASMEQVRRMDSRQLNVMNEAIIQLEDEQAIANANRIADVIAPMLGIDPDDS</sequence>
<evidence type="ECO:0000313" key="2">
    <source>
        <dbReference type="Proteomes" id="UP000321569"/>
    </source>
</evidence>
<dbReference type="EMBL" id="BKAM01000007">
    <property type="protein sequence ID" value="GEP72035.1"/>
    <property type="molecule type" value="Genomic_DNA"/>
</dbReference>
<dbReference type="RefSeq" id="WP_054747967.1">
    <property type="nucleotide sequence ID" value="NZ_BKAM01000007.1"/>
</dbReference>
<comment type="caution">
    <text evidence="1">The sequence shown here is derived from an EMBL/GenBank/DDBJ whole genome shotgun (WGS) entry which is preliminary data.</text>
</comment>